<sequence length="290" mass="32540">MPGRGYLPNNNHDNPDNRDNCNSRGIFDNHGNYNSPYGYYNNTSAACENVPPEWFPKIPNKKTRRQVKKTPDAQVEQAALPRSIEDATTAASPTDIPLLAEKPSPAHPKTLPPPAPAFTKLATHKPVNIHDIHSLRAELAAERLRNAALKARMQAMQTQNDACEAAILELQLQVAALVESSERRAVDAEIMYDRGKLFDADINEIREVCNRAWDNDRARVTRHLERIRTIEFDLFRQCFDSDEEEVEEAPEEPVEEGSDEEFPPMNQGVSGAPPPLDHPGGQSRGRAHRR</sequence>
<protein>
    <submittedName>
        <fullName evidence="3">Uncharacterized protein</fullName>
    </submittedName>
</protein>
<organism evidence="3 4">
    <name type="scientific">Friedmanniomyces simplex</name>
    <dbReference type="NCBI Taxonomy" id="329884"/>
    <lineage>
        <taxon>Eukaryota</taxon>
        <taxon>Fungi</taxon>
        <taxon>Dikarya</taxon>
        <taxon>Ascomycota</taxon>
        <taxon>Pezizomycotina</taxon>
        <taxon>Dothideomycetes</taxon>
        <taxon>Dothideomycetidae</taxon>
        <taxon>Mycosphaerellales</taxon>
        <taxon>Teratosphaeriaceae</taxon>
        <taxon>Friedmanniomyces</taxon>
    </lineage>
</organism>
<comment type="caution">
    <text evidence="3">The sequence shown here is derived from an EMBL/GenBank/DDBJ whole genome shotgun (WGS) entry which is preliminary data.</text>
</comment>
<keyword evidence="4" id="KW-1185">Reference proteome</keyword>
<proteinExistence type="predicted"/>
<keyword evidence="1" id="KW-0175">Coiled coil</keyword>
<feature type="region of interest" description="Disordered" evidence="2">
    <location>
        <begin position="53"/>
        <end position="91"/>
    </location>
</feature>
<feature type="region of interest" description="Disordered" evidence="2">
    <location>
        <begin position="242"/>
        <end position="290"/>
    </location>
</feature>
<evidence type="ECO:0000313" key="4">
    <source>
        <dbReference type="Proteomes" id="UP000309340"/>
    </source>
</evidence>
<dbReference type="AlphaFoldDB" id="A0A4U0XUU0"/>
<feature type="coiled-coil region" evidence="1">
    <location>
        <begin position="132"/>
        <end position="173"/>
    </location>
</feature>
<evidence type="ECO:0000256" key="1">
    <source>
        <dbReference type="SAM" id="Coils"/>
    </source>
</evidence>
<evidence type="ECO:0000256" key="2">
    <source>
        <dbReference type="SAM" id="MobiDB-lite"/>
    </source>
</evidence>
<dbReference type="EMBL" id="NAJQ01000073">
    <property type="protein sequence ID" value="TKA80276.1"/>
    <property type="molecule type" value="Genomic_DNA"/>
</dbReference>
<reference evidence="3 4" key="1">
    <citation type="submission" date="2017-03" db="EMBL/GenBank/DDBJ databases">
        <title>Genomes of endolithic fungi from Antarctica.</title>
        <authorList>
            <person name="Coleine C."/>
            <person name="Masonjones S."/>
            <person name="Stajich J.E."/>
        </authorList>
    </citation>
    <scope>NUCLEOTIDE SEQUENCE [LARGE SCALE GENOMIC DNA]</scope>
    <source>
        <strain evidence="3 4">CCFEE 5184</strain>
    </source>
</reference>
<dbReference type="Proteomes" id="UP000309340">
    <property type="component" value="Unassembled WGS sequence"/>
</dbReference>
<feature type="compositionally biased region" description="Acidic residues" evidence="2">
    <location>
        <begin position="242"/>
        <end position="262"/>
    </location>
</feature>
<feature type="region of interest" description="Disordered" evidence="2">
    <location>
        <begin position="1"/>
        <end position="23"/>
    </location>
</feature>
<gene>
    <name evidence="3" type="ORF">B0A55_03030</name>
</gene>
<evidence type="ECO:0000313" key="3">
    <source>
        <dbReference type="EMBL" id="TKA80276.1"/>
    </source>
</evidence>
<feature type="compositionally biased region" description="Basic residues" evidence="2">
    <location>
        <begin position="59"/>
        <end position="68"/>
    </location>
</feature>
<name>A0A4U0XUU0_9PEZI</name>
<accession>A0A4U0XUU0</accession>